<accession>A0ABN8QUR2</accession>
<keyword evidence="2" id="KW-1185">Reference proteome</keyword>
<sequence>YDPQLKATETLDSPSMTEIRRRRFPSVMITDTVFADDIALISDNLDKAQSLPERVEYCFPLLLGTKHCRCLRRSPETTFIDQLESDTGLKRQDLASDVVILQLGVHADFPYSL</sequence>
<gene>
    <name evidence="1" type="ORF">PLOB_00009637</name>
</gene>
<evidence type="ECO:0000313" key="2">
    <source>
        <dbReference type="Proteomes" id="UP001159405"/>
    </source>
</evidence>
<organism evidence="1 2">
    <name type="scientific">Porites lobata</name>
    <dbReference type="NCBI Taxonomy" id="104759"/>
    <lineage>
        <taxon>Eukaryota</taxon>
        <taxon>Metazoa</taxon>
        <taxon>Cnidaria</taxon>
        <taxon>Anthozoa</taxon>
        <taxon>Hexacorallia</taxon>
        <taxon>Scleractinia</taxon>
        <taxon>Fungiina</taxon>
        <taxon>Poritidae</taxon>
        <taxon>Porites</taxon>
    </lineage>
</organism>
<proteinExistence type="predicted"/>
<evidence type="ECO:0000313" key="1">
    <source>
        <dbReference type="EMBL" id="CAH3169165.1"/>
    </source>
</evidence>
<dbReference type="Proteomes" id="UP001159405">
    <property type="component" value="Unassembled WGS sequence"/>
</dbReference>
<feature type="non-terminal residue" evidence="1">
    <location>
        <position position="113"/>
    </location>
</feature>
<protein>
    <submittedName>
        <fullName evidence="1">Uncharacterized protein</fullName>
    </submittedName>
</protein>
<dbReference type="EMBL" id="CALNXK010000148">
    <property type="protein sequence ID" value="CAH3169165.1"/>
    <property type="molecule type" value="Genomic_DNA"/>
</dbReference>
<reference evidence="1 2" key="1">
    <citation type="submission" date="2022-05" db="EMBL/GenBank/DDBJ databases">
        <authorList>
            <consortium name="Genoscope - CEA"/>
            <person name="William W."/>
        </authorList>
    </citation>
    <scope>NUCLEOTIDE SEQUENCE [LARGE SCALE GENOMIC DNA]</scope>
</reference>
<feature type="non-terminal residue" evidence="1">
    <location>
        <position position="1"/>
    </location>
</feature>
<comment type="caution">
    <text evidence="1">The sequence shown here is derived from an EMBL/GenBank/DDBJ whole genome shotgun (WGS) entry which is preliminary data.</text>
</comment>
<name>A0ABN8QUR2_9CNID</name>